<dbReference type="SUPFAM" id="SSF52402">
    <property type="entry name" value="Adenine nucleotide alpha hydrolases-like"/>
    <property type="match status" value="2"/>
</dbReference>
<dbReference type="GO" id="GO:0006529">
    <property type="term" value="P:asparagine biosynthetic process"/>
    <property type="evidence" value="ECO:0007669"/>
    <property type="project" value="UniProtKB-KW"/>
</dbReference>
<protein>
    <recommendedName>
        <fullName evidence="6">Asparagine synthase</fullName>
    </recommendedName>
</protein>
<dbReference type="RefSeq" id="XP_028527775.1">
    <property type="nucleotide sequence ID" value="XM_028671086.1"/>
</dbReference>
<dbReference type="Proteomes" id="UP000220797">
    <property type="component" value="Unassembled WGS sequence"/>
</dbReference>
<reference evidence="4" key="1">
    <citation type="submission" date="2015-04" db="EMBL/GenBank/DDBJ databases">
        <authorList>
            <consortium name="Pathogen Informatics"/>
        </authorList>
    </citation>
    <scope>NUCLEOTIDE SEQUENCE [LARGE SCALE GENOMIC DNA]</scope>
    <source>
        <strain evidence="4">8A</strain>
    </source>
</reference>
<evidence type="ECO:0000313" key="5">
    <source>
        <dbReference type="Proteomes" id="UP000220797"/>
    </source>
</evidence>
<proteinExistence type="predicted"/>
<dbReference type="InterPro" id="IPR051857">
    <property type="entry name" value="Asn_synthetase_domain"/>
</dbReference>
<dbReference type="VEuPathDB" id="PlasmoDB:PGAL8A_00235900"/>
<evidence type="ECO:0000313" key="4">
    <source>
        <dbReference type="EMBL" id="CRG94962.1"/>
    </source>
</evidence>
<accession>A0A1J1GRB3</accession>
<gene>
    <name evidence="4" type="ORF">PGAL8A_00235900</name>
</gene>
<dbReference type="PANTHER" id="PTHR45937:SF1">
    <property type="entry name" value="ASPARAGINE SYNTHETASE DOMAIN-CONTAINING PROTEIN 1"/>
    <property type="match status" value="1"/>
</dbReference>
<dbReference type="PANTHER" id="PTHR45937">
    <property type="entry name" value="ASPARAGINE SYNTHETASE DOMAIN-CONTAINING PROTEIN 1"/>
    <property type="match status" value="1"/>
</dbReference>
<evidence type="ECO:0008006" key="6">
    <source>
        <dbReference type="Google" id="ProtNLM"/>
    </source>
</evidence>
<evidence type="ECO:0000256" key="1">
    <source>
        <dbReference type="ARBA" id="ARBA00022605"/>
    </source>
</evidence>
<name>A0A1J1GRB3_PLAGA</name>
<keyword evidence="1" id="KW-0028">Amino-acid biosynthesis</keyword>
<dbReference type="AlphaFoldDB" id="A0A1J1GRB3"/>
<evidence type="ECO:0000256" key="2">
    <source>
        <dbReference type="ARBA" id="ARBA00022888"/>
    </source>
</evidence>
<dbReference type="EMBL" id="CVMV01000032">
    <property type="protein sequence ID" value="CRG94962.1"/>
    <property type="molecule type" value="Genomic_DNA"/>
</dbReference>
<keyword evidence="3" id="KW-0315">Glutamine amidotransferase</keyword>
<comment type="caution">
    <text evidence="4">The sequence shown here is derived from an EMBL/GenBank/DDBJ whole genome shotgun (WGS) entry which is preliminary data.</text>
</comment>
<dbReference type="GeneID" id="39730887"/>
<keyword evidence="2" id="KW-0061">Asparagine biosynthesis</keyword>
<evidence type="ECO:0000256" key="3">
    <source>
        <dbReference type="ARBA" id="ARBA00022962"/>
    </source>
</evidence>
<sequence>MNNFMVKLKGNERLNNDIESVFIKNFYIQNNYEDELNEKKKNIKYILTESYVNEYIIPFLIKEEGDYYYVLCEINLSSFNEKSDHSFNNILNLEFYSSHIYFEDIEKCLYKIKTNVQNKKYKEFNIKNKNVLLLHGDFNYINNNKVMKKDGNKMKELYNYIKENEHNLSDCFNNMEGSFILIYVQYENDKVNFIFFNDQFGKKSFMFFHLNNSIVLTNMYGHFINYDFNFIRLNKENYLFDHNSIKEEFNLISHSDIIHKKSFTNDKIILSYENIKVKDKNINSINEQIAINIRPHFIYNLLIQKDKVILKNIKKTNCIYNNYYEWNNKNISLKENFQYILNFFEKNNFFDGFNKEEQIYLKETIEYLVNEKMKYEKVDYEKKKRYVNNENIFLETKINNIFINLHMALLNNVIKKKIEELFECTGENEIDKNKADESMDYFFKKNINENLKEDEKKKSVGILFSGGIDSTLLTIITIKNFFRFYKNGYIELINVAFNENAVDRYTSLLSYEKIINLFPYYDIRLVFIDVSPDELIKYEKIIYSLISPNNTTMDYNISSALFFANIGRGYICPPSFFKSNVWNTMKKSIFHIFNINLSKQMNKNNLKENNEKYHKEKDENEENKTKNIKKKCSVCEFVMNKNCIHKCCSSCCRKLRYIYLNEFSLKKKQNIEKEIFSTFSKDVINNDMNFFKEEKNSIDIYEVKYDKKTNKKFIYLLIKKKKILIDFEIFSECNIHKEKLYDYKKIGTLFFEFNKELEEKKKHGKNKFKTDLNNDNKKSEIEDEEENVMNLKENDDNRILNNVGINKIGKDNFIEYFVSKKSDQNMNDFHKIENLFSVKNKKKKGENSNNKNKDKIFFDDTFKKEEECLNFLNRKLYNHDNRENKENYECNHKLLIIGSGADELYGGYYRQNNSNTDISLDANFKMKEMIKDIKRLWIRNLYRDDRILSFTSISRKDIFYPFLNINLVNFLFLLSFYIIESPIHNLDSLEKIQDDEKEESQLLNITDIFQINRKIENVEIKNENKLYKKNFHFLMENLEECYQIYEIIRKHKISKWILRMSIFFLKIKEVMFFKKKAIQFGSKAKNIKKYMKESLYHFNNKEEIIYNRNDKKGDDYYTLLS</sequence>
<dbReference type="OrthoDB" id="10252281at2759"/>
<dbReference type="OMA" id="KHPLCDE"/>
<dbReference type="Gene3D" id="3.40.50.620">
    <property type="entry name" value="HUPs"/>
    <property type="match status" value="2"/>
</dbReference>
<organism evidence="4 5">
    <name type="scientific">Plasmodium gallinaceum</name>
    <dbReference type="NCBI Taxonomy" id="5849"/>
    <lineage>
        <taxon>Eukaryota</taxon>
        <taxon>Sar</taxon>
        <taxon>Alveolata</taxon>
        <taxon>Apicomplexa</taxon>
        <taxon>Aconoidasida</taxon>
        <taxon>Haemosporida</taxon>
        <taxon>Plasmodiidae</taxon>
        <taxon>Plasmodium</taxon>
        <taxon>Plasmodium (Haemamoeba)</taxon>
    </lineage>
</organism>
<keyword evidence="5" id="KW-1185">Reference proteome</keyword>
<dbReference type="InterPro" id="IPR014729">
    <property type="entry name" value="Rossmann-like_a/b/a_fold"/>
</dbReference>